<reference evidence="1 2" key="1">
    <citation type="submission" date="2024-03" db="EMBL/GenBank/DDBJ databases">
        <title>Reference genomes for the five species model microbial community.</title>
        <authorList>
            <person name="Padfield D."/>
        </authorList>
    </citation>
    <scope>NUCLEOTIDE SEQUENCE [LARGE SCALE GENOMIC DNA]</scope>
    <source>
        <strain evidence="1 2">AB1</strain>
    </source>
</reference>
<dbReference type="Proteomes" id="UP001456224">
    <property type="component" value="Chromosome"/>
</dbReference>
<dbReference type="EMBL" id="CP148753">
    <property type="protein sequence ID" value="WXR76608.1"/>
    <property type="molecule type" value="Genomic_DNA"/>
</dbReference>
<gene>
    <name evidence="1" type="ORF">WHX56_14255</name>
</gene>
<organism evidence="1 2">
    <name type="scientific">Achromobacter veterisilvae</name>
    <dbReference type="NCBI Taxonomy" id="2069367"/>
    <lineage>
        <taxon>Bacteria</taxon>
        <taxon>Pseudomonadati</taxon>
        <taxon>Pseudomonadota</taxon>
        <taxon>Betaproteobacteria</taxon>
        <taxon>Burkholderiales</taxon>
        <taxon>Alcaligenaceae</taxon>
        <taxon>Achromobacter</taxon>
    </lineage>
</organism>
<dbReference type="RefSeq" id="WP_338881591.1">
    <property type="nucleotide sequence ID" value="NZ_CP148753.1"/>
</dbReference>
<dbReference type="InterPro" id="IPR019659">
    <property type="entry name" value="DUF2514"/>
</dbReference>
<proteinExistence type="predicted"/>
<name>A0ABZ2SA00_9BURK</name>
<protein>
    <submittedName>
        <fullName evidence="1">DUF2514 family protein</fullName>
    </submittedName>
</protein>
<dbReference type="Pfam" id="PF10721">
    <property type="entry name" value="DUF2514"/>
    <property type="match status" value="1"/>
</dbReference>
<evidence type="ECO:0000313" key="1">
    <source>
        <dbReference type="EMBL" id="WXR76608.1"/>
    </source>
</evidence>
<keyword evidence="2" id="KW-1185">Reference proteome</keyword>
<sequence>MIAAAIKSLTGWRGYAAAALAGGLFLGAAAWTAQGWRWDAKLARAETARAQERDAQAQATMTAIEAARDEGRRRTAAVGKARDDAQNQAAAAAADAAGLRAEHDGLRARVNALAHAAAARDPGAAEGSPAGTDAVDLLAYMLGRVSRRAEELAGIADRARIAGLTCERIHNSLRSK</sequence>
<accession>A0ABZ2SA00</accession>
<evidence type="ECO:0000313" key="2">
    <source>
        <dbReference type="Proteomes" id="UP001456224"/>
    </source>
</evidence>